<dbReference type="OrthoDB" id="25887at2759"/>
<dbReference type="InterPro" id="IPR012989">
    <property type="entry name" value="SEP_domain"/>
</dbReference>
<dbReference type="GeneID" id="36515887"/>
<dbReference type="PANTHER" id="PTHR23333:SF20">
    <property type="entry name" value="NSFL1 COFACTOR P47"/>
    <property type="match status" value="1"/>
</dbReference>
<dbReference type="RefSeq" id="XP_024664464.1">
    <property type="nucleotide sequence ID" value="XM_024808696.1"/>
</dbReference>
<dbReference type="SUPFAM" id="SSF54236">
    <property type="entry name" value="Ubiquitin-like"/>
    <property type="match status" value="1"/>
</dbReference>
<dbReference type="GO" id="GO:0005829">
    <property type="term" value="C:cytosol"/>
    <property type="evidence" value="ECO:0007669"/>
    <property type="project" value="TreeGrafter"/>
</dbReference>
<evidence type="ECO:0000256" key="1">
    <source>
        <dbReference type="SAM" id="MobiDB-lite"/>
    </source>
</evidence>
<evidence type="ECO:0000313" key="4">
    <source>
        <dbReference type="EMBL" id="PRT54519.1"/>
    </source>
</evidence>
<sequence>MSVQDFVAATGAPIATAERYMSKNGGDLQGALAEYASQRRSRPAGGVTSLRDLQNRENSDDPNHLFTGGERSGLEVEGPGSRGRNRADGGPDIVGRIIDQARNMGPSLEDLSDDELGSHNSRHPFTSTAGFRLGTPDTTGGPVTSAVQEPEATPQRVKRTIYFWQDGFSVDDGDLYRYDDPTNVRYLESINSGQAPLEVLGVVSNQYVDVRVEQRMNEPYVQPKRKPTFESSEGQRLGTMGPSSTQASMPPQAESGSSAAVEDGPGGDTLIQVRLANGQQHRAHFDGQGTIQQLYDYADALNGDRAFVMSTMFPMRALDDRSETLEKAGLKNSVVVQRYT</sequence>
<dbReference type="GO" id="GO:0031468">
    <property type="term" value="P:nuclear membrane reassembly"/>
    <property type="evidence" value="ECO:0007669"/>
    <property type="project" value="TreeGrafter"/>
</dbReference>
<keyword evidence="5" id="KW-1185">Reference proteome</keyword>
<dbReference type="STRING" id="45607.A0A2T0FHU8"/>
<dbReference type="GO" id="GO:0043130">
    <property type="term" value="F:ubiquitin binding"/>
    <property type="evidence" value="ECO:0007669"/>
    <property type="project" value="TreeGrafter"/>
</dbReference>
<dbReference type="GO" id="GO:0005634">
    <property type="term" value="C:nucleus"/>
    <property type="evidence" value="ECO:0007669"/>
    <property type="project" value="TreeGrafter"/>
</dbReference>
<organism evidence="4 5">
    <name type="scientific">Wickerhamiella sorbophila</name>
    <dbReference type="NCBI Taxonomy" id="45607"/>
    <lineage>
        <taxon>Eukaryota</taxon>
        <taxon>Fungi</taxon>
        <taxon>Dikarya</taxon>
        <taxon>Ascomycota</taxon>
        <taxon>Saccharomycotina</taxon>
        <taxon>Dipodascomycetes</taxon>
        <taxon>Dipodascales</taxon>
        <taxon>Trichomonascaceae</taxon>
        <taxon>Wickerhamiella</taxon>
    </lineage>
</organism>
<dbReference type="SMART" id="SM00166">
    <property type="entry name" value="UBX"/>
    <property type="match status" value="1"/>
</dbReference>
<dbReference type="GO" id="GO:0000045">
    <property type="term" value="P:autophagosome assembly"/>
    <property type="evidence" value="ECO:0007669"/>
    <property type="project" value="TreeGrafter"/>
</dbReference>
<gene>
    <name evidence="4" type="ORF">B9G98_02139</name>
</gene>
<feature type="region of interest" description="Disordered" evidence="1">
    <location>
        <begin position="219"/>
        <end position="268"/>
    </location>
</feature>
<dbReference type="PANTHER" id="PTHR23333">
    <property type="entry name" value="UBX DOMAIN CONTAINING PROTEIN"/>
    <property type="match status" value="1"/>
</dbReference>
<dbReference type="AlphaFoldDB" id="A0A2T0FHU8"/>
<dbReference type="GO" id="GO:0061025">
    <property type="term" value="P:membrane fusion"/>
    <property type="evidence" value="ECO:0007669"/>
    <property type="project" value="TreeGrafter"/>
</dbReference>
<feature type="region of interest" description="Disordered" evidence="1">
    <location>
        <begin position="32"/>
        <end position="93"/>
    </location>
</feature>
<dbReference type="InterPro" id="IPR036241">
    <property type="entry name" value="NSFL1C_SEP_dom_sf"/>
</dbReference>
<reference evidence="4 5" key="1">
    <citation type="submission" date="2017-04" db="EMBL/GenBank/DDBJ databases">
        <title>Genome sequencing of [Candida] sorbophila.</title>
        <authorList>
            <person name="Ahn J.O."/>
        </authorList>
    </citation>
    <scope>NUCLEOTIDE SEQUENCE [LARGE SCALE GENOMIC DNA]</scope>
    <source>
        <strain evidence="4 5">DS02</strain>
    </source>
</reference>
<dbReference type="Proteomes" id="UP000238350">
    <property type="component" value="Unassembled WGS sequence"/>
</dbReference>
<evidence type="ECO:0000313" key="5">
    <source>
        <dbReference type="Proteomes" id="UP000238350"/>
    </source>
</evidence>
<dbReference type="GO" id="GO:0007030">
    <property type="term" value="P:Golgi organization"/>
    <property type="evidence" value="ECO:0007669"/>
    <property type="project" value="TreeGrafter"/>
</dbReference>
<proteinExistence type="predicted"/>
<dbReference type="Pfam" id="PF14555">
    <property type="entry name" value="UBA_4"/>
    <property type="match status" value="1"/>
</dbReference>
<dbReference type="FunFam" id="3.30.420.210:FF:000002">
    <property type="entry name" value="UBX domain-containing protein 1"/>
    <property type="match status" value="1"/>
</dbReference>
<dbReference type="Gene3D" id="3.10.20.90">
    <property type="entry name" value="Phosphatidylinositol 3-kinase Catalytic Subunit, Chain A, domain 1"/>
    <property type="match status" value="1"/>
</dbReference>
<dbReference type="InterPro" id="IPR029071">
    <property type="entry name" value="Ubiquitin-like_domsf"/>
</dbReference>
<dbReference type="SMART" id="SM00553">
    <property type="entry name" value="SEP"/>
    <property type="match status" value="1"/>
</dbReference>
<feature type="compositionally biased region" description="Basic and acidic residues" evidence="1">
    <location>
        <begin position="53"/>
        <end position="63"/>
    </location>
</feature>
<dbReference type="InterPro" id="IPR001012">
    <property type="entry name" value="UBX_dom"/>
</dbReference>
<dbReference type="PROSITE" id="PS50033">
    <property type="entry name" value="UBX"/>
    <property type="match status" value="1"/>
</dbReference>
<name>A0A2T0FHU8_9ASCO</name>
<accession>A0A2T0FHU8</accession>
<feature type="domain" description="SEP" evidence="3">
    <location>
        <begin position="156"/>
        <end position="221"/>
    </location>
</feature>
<feature type="compositionally biased region" description="Polar residues" evidence="1">
    <location>
        <begin position="241"/>
        <end position="258"/>
    </location>
</feature>
<dbReference type="Pfam" id="PF08059">
    <property type="entry name" value="SEP"/>
    <property type="match status" value="1"/>
</dbReference>
<dbReference type="EMBL" id="NDIQ01000021">
    <property type="protein sequence ID" value="PRT54519.1"/>
    <property type="molecule type" value="Genomic_DNA"/>
</dbReference>
<dbReference type="Gene3D" id="3.30.420.210">
    <property type="entry name" value="SEP domain"/>
    <property type="match status" value="1"/>
</dbReference>
<feature type="domain" description="UBX" evidence="2">
    <location>
        <begin position="271"/>
        <end position="338"/>
    </location>
</feature>
<comment type="caution">
    <text evidence="4">The sequence shown here is derived from an EMBL/GenBank/DDBJ whole genome shotgun (WGS) entry which is preliminary data.</text>
</comment>
<dbReference type="GO" id="GO:0043161">
    <property type="term" value="P:proteasome-mediated ubiquitin-dependent protein catabolic process"/>
    <property type="evidence" value="ECO:0007669"/>
    <property type="project" value="TreeGrafter"/>
</dbReference>
<dbReference type="PROSITE" id="PS51399">
    <property type="entry name" value="SEP"/>
    <property type="match status" value="1"/>
</dbReference>
<protein>
    <submittedName>
        <fullName evidence="4">UBX domain-containing protein 3</fullName>
    </submittedName>
</protein>
<dbReference type="SUPFAM" id="SSF102848">
    <property type="entry name" value="NSFL1 (p97 ATPase) cofactor p47, SEP domain"/>
    <property type="match status" value="1"/>
</dbReference>
<evidence type="ECO:0000259" key="2">
    <source>
        <dbReference type="PROSITE" id="PS50033"/>
    </source>
</evidence>
<dbReference type="Pfam" id="PF00789">
    <property type="entry name" value="UBX"/>
    <property type="match status" value="1"/>
</dbReference>
<evidence type="ECO:0000259" key="3">
    <source>
        <dbReference type="PROSITE" id="PS51399"/>
    </source>
</evidence>